<comment type="caution">
    <text evidence="6">The sequence shown here is derived from an EMBL/GenBank/DDBJ whole genome shotgun (WGS) entry which is preliminary data.</text>
</comment>
<keyword evidence="3 5" id="KW-1133">Transmembrane helix</keyword>
<keyword evidence="2 5" id="KW-0812">Transmembrane</keyword>
<protein>
    <submittedName>
        <fullName evidence="6">Inner membrane protein YohK</fullName>
    </submittedName>
</protein>
<evidence type="ECO:0000256" key="1">
    <source>
        <dbReference type="ARBA" id="ARBA00004141"/>
    </source>
</evidence>
<keyword evidence="4 5" id="KW-0472">Membrane</keyword>
<name>A0ABP9WRN5_9GAMM</name>
<evidence type="ECO:0000256" key="4">
    <source>
        <dbReference type="ARBA" id="ARBA00023136"/>
    </source>
</evidence>
<evidence type="ECO:0000256" key="3">
    <source>
        <dbReference type="ARBA" id="ARBA00022989"/>
    </source>
</evidence>
<sequence>MTEYLSPSALSTSALAAPVLILALNIGAFLFGLAVYRRSGTPLLHPIVGASALAAAVLWLLQMPYGEYQRASGLLYALLGPAVVALAVPLRQNLPIIRRAAWPLLVTLTVGAALAPAAGVLFALLLGAAEPILLALSGKAVTTPIALGLAEKVGAAASLTVGIVVFSGVVGAVLGPPLCARLGIRDHRVLGFALGINAHAIGTARALEISALCGAFAALAMGLCGALTAFALPLFLTL</sequence>
<evidence type="ECO:0000313" key="7">
    <source>
        <dbReference type="Proteomes" id="UP001408594"/>
    </source>
</evidence>
<feature type="transmembrane region" description="Helical" evidence="5">
    <location>
        <begin position="43"/>
        <end position="61"/>
    </location>
</feature>
<keyword evidence="7" id="KW-1185">Reference proteome</keyword>
<feature type="transmembrane region" description="Helical" evidence="5">
    <location>
        <begin position="15"/>
        <end position="36"/>
    </location>
</feature>
<dbReference type="Proteomes" id="UP001408594">
    <property type="component" value="Unassembled WGS sequence"/>
</dbReference>
<evidence type="ECO:0000313" key="6">
    <source>
        <dbReference type="EMBL" id="GAA5525867.1"/>
    </source>
</evidence>
<feature type="transmembrane region" description="Helical" evidence="5">
    <location>
        <begin position="73"/>
        <end position="90"/>
    </location>
</feature>
<dbReference type="PANTHER" id="PTHR30249:SF0">
    <property type="entry name" value="PLASTIDAL GLYCOLATE_GLYCERATE TRANSLOCATOR 1, CHLOROPLASTIC"/>
    <property type="match status" value="1"/>
</dbReference>
<evidence type="ECO:0000256" key="5">
    <source>
        <dbReference type="SAM" id="Phobius"/>
    </source>
</evidence>
<gene>
    <name evidence="6" type="primary">yohK</name>
    <name evidence="6" type="ORF">Maes01_02440</name>
</gene>
<comment type="subcellular location">
    <subcellularLocation>
        <location evidence="1">Membrane</location>
        <topology evidence="1">Multi-pass membrane protein</topology>
    </subcellularLocation>
</comment>
<dbReference type="InterPro" id="IPR007300">
    <property type="entry name" value="CidB/LrgB"/>
</dbReference>
<organism evidence="6 7">
    <name type="scientific">Microbulbifer aestuariivivens</name>
    <dbReference type="NCBI Taxonomy" id="1908308"/>
    <lineage>
        <taxon>Bacteria</taxon>
        <taxon>Pseudomonadati</taxon>
        <taxon>Pseudomonadota</taxon>
        <taxon>Gammaproteobacteria</taxon>
        <taxon>Cellvibrionales</taxon>
        <taxon>Microbulbiferaceae</taxon>
        <taxon>Microbulbifer</taxon>
    </lineage>
</organism>
<evidence type="ECO:0000256" key="2">
    <source>
        <dbReference type="ARBA" id="ARBA00022692"/>
    </source>
</evidence>
<dbReference type="Pfam" id="PF04172">
    <property type="entry name" value="LrgB"/>
    <property type="match status" value="1"/>
</dbReference>
<feature type="transmembrane region" description="Helical" evidence="5">
    <location>
        <begin position="157"/>
        <end position="177"/>
    </location>
</feature>
<dbReference type="RefSeq" id="WP_345551888.1">
    <property type="nucleotide sequence ID" value="NZ_BAABRT010000021.1"/>
</dbReference>
<proteinExistence type="predicted"/>
<accession>A0ABP9WRN5</accession>
<feature type="transmembrane region" description="Helical" evidence="5">
    <location>
        <begin position="214"/>
        <end position="236"/>
    </location>
</feature>
<dbReference type="EMBL" id="BAABRT010000021">
    <property type="protein sequence ID" value="GAA5525867.1"/>
    <property type="molecule type" value="Genomic_DNA"/>
</dbReference>
<feature type="transmembrane region" description="Helical" evidence="5">
    <location>
        <begin position="102"/>
        <end position="126"/>
    </location>
</feature>
<reference evidence="6 7" key="1">
    <citation type="submission" date="2024-02" db="EMBL/GenBank/DDBJ databases">
        <title>Microbulbifer aestuariivivens NBRC 112533.</title>
        <authorList>
            <person name="Ichikawa N."/>
            <person name="Katano-Makiyama Y."/>
            <person name="Hidaka K."/>
        </authorList>
    </citation>
    <scope>NUCLEOTIDE SEQUENCE [LARGE SCALE GENOMIC DNA]</scope>
    <source>
        <strain evidence="6 7">NBRC 112533</strain>
    </source>
</reference>
<dbReference type="PANTHER" id="PTHR30249">
    <property type="entry name" value="PUTATIVE SEROTONIN TRANSPORTER"/>
    <property type="match status" value="1"/>
</dbReference>